<proteinExistence type="predicted"/>
<protein>
    <submittedName>
        <fullName evidence="1">Uncharacterized protein</fullName>
    </submittedName>
</protein>
<accession>A0A8S5RSL2</accession>
<organism evidence="1">
    <name type="scientific">Myoviridae sp. ct7CH26</name>
    <dbReference type="NCBI Taxonomy" id="2827604"/>
    <lineage>
        <taxon>Viruses</taxon>
        <taxon>Duplodnaviria</taxon>
        <taxon>Heunggongvirae</taxon>
        <taxon>Uroviricota</taxon>
        <taxon>Caudoviricetes</taxon>
    </lineage>
</organism>
<evidence type="ECO:0000313" key="1">
    <source>
        <dbReference type="EMBL" id="DAE92446.1"/>
    </source>
</evidence>
<reference evidence="1" key="1">
    <citation type="journal article" date="2021" name="Proc. Natl. Acad. Sci. U.S.A.">
        <title>A Catalog of Tens of Thousands of Viruses from Human Metagenomes Reveals Hidden Associations with Chronic Diseases.</title>
        <authorList>
            <person name="Tisza M.J."/>
            <person name="Buck C.B."/>
        </authorList>
    </citation>
    <scope>NUCLEOTIDE SEQUENCE</scope>
    <source>
        <strain evidence="1">Ct7CH26</strain>
    </source>
</reference>
<sequence>MLCLQYDKQLNNKRLKHPNMTSAQAKQIASNYMRQQSDYVFSAVTVKSLAPANGPVKVWLTTEDDYGDELIVEVEMDPQSNEIRWKKICNTGRLSEYLKPATRIDKLSAGQRFRLQGDCVVYEFVDNVKDRSSIPYIIRRADRSGCVSRVGWQEVFPIE</sequence>
<name>A0A8S5RSL2_9CAUD</name>
<dbReference type="EMBL" id="BK057800">
    <property type="protein sequence ID" value="DAE92446.1"/>
    <property type="molecule type" value="Genomic_DNA"/>
</dbReference>